<dbReference type="PROSITE" id="PS50977">
    <property type="entry name" value="HTH_TETR_2"/>
    <property type="match status" value="1"/>
</dbReference>
<dbReference type="SUPFAM" id="SSF46689">
    <property type="entry name" value="Homeodomain-like"/>
    <property type="match status" value="1"/>
</dbReference>
<dbReference type="AlphaFoldDB" id="A0A1I6KH02"/>
<feature type="DNA-binding region" description="H-T-H motif" evidence="4">
    <location>
        <begin position="51"/>
        <end position="70"/>
    </location>
</feature>
<dbReference type="InterPro" id="IPR039536">
    <property type="entry name" value="TetR_C_Proteobacteria"/>
</dbReference>
<dbReference type="GO" id="GO:0003700">
    <property type="term" value="F:DNA-binding transcription factor activity"/>
    <property type="evidence" value="ECO:0007669"/>
    <property type="project" value="TreeGrafter"/>
</dbReference>
<feature type="domain" description="HTH tetR-type" evidence="5">
    <location>
        <begin position="28"/>
        <end position="88"/>
    </location>
</feature>
<evidence type="ECO:0000256" key="1">
    <source>
        <dbReference type="ARBA" id="ARBA00023015"/>
    </source>
</evidence>
<dbReference type="EMBL" id="FOZG01000001">
    <property type="protein sequence ID" value="SFR90507.1"/>
    <property type="molecule type" value="Genomic_DNA"/>
</dbReference>
<name>A0A1I6KH02_9SPHN</name>
<dbReference type="InterPro" id="IPR050109">
    <property type="entry name" value="HTH-type_TetR-like_transc_reg"/>
</dbReference>
<dbReference type="PRINTS" id="PR00455">
    <property type="entry name" value="HTHTETR"/>
</dbReference>
<dbReference type="Pfam" id="PF00440">
    <property type="entry name" value="TetR_N"/>
    <property type="match status" value="1"/>
</dbReference>
<evidence type="ECO:0000256" key="4">
    <source>
        <dbReference type="PROSITE-ProRule" id="PRU00335"/>
    </source>
</evidence>
<evidence type="ECO:0000259" key="5">
    <source>
        <dbReference type="PROSITE" id="PS50977"/>
    </source>
</evidence>
<evidence type="ECO:0000313" key="6">
    <source>
        <dbReference type="EMBL" id="SFR90507.1"/>
    </source>
</evidence>
<evidence type="ECO:0000256" key="3">
    <source>
        <dbReference type="ARBA" id="ARBA00023163"/>
    </source>
</evidence>
<sequence length="224" mass="24333">MPSQLLASAAAEPVIRGRRGRPTRERAEAIDRQVVETAHAMFLEHGYGATAMEAIAAQAAVSKGTLYARYPSKADLFAAVVEDRVRVWSARAARRDAELPQGLTGRLEHHVRAAIESMADPDVAGFNTMMLVARAQFPELAQIYFDRAVLRHVEVVRRGIAEAAIDGPVCDDPEAMAFALLEAAMGWSWMRSACGGPEQKHCVAEVARDIVARTLRGFGLPVGQ</sequence>
<dbReference type="FunFam" id="1.10.10.60:FF:000141">
    <property type="entry name" value="TetR family transcriptional regulator"/>
    <property type="match status" value="1"/>
</dbReference>
<dbReference type="InterPro" id="IPR009057">
    <property type="entry name" value="Homeodomain-like_sf"/>
</dbReference>
<dbReference type="RefSeq" id="WP_165611253.1">
    <property type="nucleotide sequence ID" value="NZ_FOZG01000001.1"/>
</dbReference>
<proteinExistence type="predicted"/>
<dbReference type="Gene3D" id="1.10.357.10">
    <property type="entry name" value="Tetracycline Repressor, domain 2"/>
    <property type="match status" value="1"/>
</dbReference>
<keyword evidence="3" id="KW-0804">Transcription</keyword>
<gene>
    <name evidence="6" type="ORF">SAMN05192580_1732</name>
</gene>
<evidence type="ECO:0000256" key="2">
    <source>
        <dbReference type="ARBA" id="ARBA00023125"/>
    </source>
</evidence>
<organism evidence="6 7">
    <name type="scientific">Sphingomonas jatrophae</name>
    <dbReference type="NCBI Taxonomy" id="1166337"/>
    <lineage>
        <taxon>Bacteria</taxon>
        <taxon>Pseudomonadati</taxon>
        <taxon>Pseudomonadota</taxon>
        <taxon>Alphaproteobacteria</taxon>
        <taxon>Sphingomonadales</taxon>
        <taxon>Sphingomonadaceae</taxon>
        <taxon>Sphingomonas</taxon>
    </lineage>
</organism>
<dbReference type="InterPro" id="IPR001647">
    <property type="entry name" value="HTH_TetR"/>
</dbReference>
<protein>
    <submittedName>
        <fullName evidence="6">Transcriptional regulator, TetR family</fullName>
    </submittedName>
</protein>
<keyword evidence="2 4" id="KW-0238">DNA-binding</keyword>
<accession>A0A1I6KH02</accession>
<dbReference type="PANTHER" id="PTHR30055">
    <property type="entry name" value="HTH-TYPE TRANSCRIPTIONAL REGULATOR RUTR"/>
    <property type="match status" value="1"/>
</dbReference>
<reference evidence="6 7" key="1">
    <citation type="submission" date="2016-10" db="EMBL/GenBank/DDBJ databases">
        <authorList>
            <person name="de Groot N.N."/>
        </authorList>
    </citation>
    <scope>NUCLEOTIDE SEQUENCE [LARGE SCALE GENOMIC DNA]</scope>
    <source>
        <strain evidence="6 7">S5-249</strain>
    </source>
</reference>
<evidence type="ECO:0000313" key="7">
    <source>
        <dbReference type="Proteomes" id="UP000198824"/>
    </source>
</evidence>
<dbReference type="PANTHER" id="PTHR30055:SF234">
    <property type="entry name" value="HTH-TYPE TRANSCRIPTIONAL REGULATOR BETI"/>
    <property type="match status" value="1"/>
</dbReference>
<dbReference type="Proteomes" id="UP000198824">
    <property type="component" value="Unassembled WGS sequence"/>
</dbReference>
<dbReference type="STRING" id="1166337.SAMN05192580_1732"/>
<keyword evidence="1" id="KW-0805">Transcription regulation</keyword>
<dbReference type="GO" id="GO:0000976">
    <property type="term" value="F:transcription cis-regulatory region binding"/>
    <property type="evidence" value="ECO:0007669"/>
    <property type="project" value="TreeGrafter"/>
</dbReference>
<dbReference type="Pfam" id="PF14246">
    <property type="entry name" value="TetR_C_7"/>
    <property type="match status" value="1"/>
</dbReference>
<dbReference type="InterPro" id="IPR036271">
    <property type="entry name" value="Tet_transcr_reg_TetR-rel_C_sf"/>
</dbReference>
<dbReference type="SUPFAM" id="SSF48498">
    <property type="entry name" value="Tetracyclin repressor-like, C-terminal domain"/>
    <property type="match status" value="1"/>
</dbReference>
<keyword evidence="7" id="KW-1185">Reference proteome</keyword>